<dbReference type="InterPro" id="IPR006764">
    <property type="entry name" value="SAM_dep_MeTrfase_SAV2177_type"/>
</dbReference>
<dbReference type="InterPro" id="IPR029063">
    <property type="entry name" value="SAM-dependent_MTases_sf"/>
</dbReference>
<proteinExistence type="predicted"/>
<dbReference type="EMBL" id="JASAOF010000002">
    <property type="protein sequence ID" value="MDI2028160.1"/>
    <property type="molecule type" value="Genomic_DNA"/>
</dbReference>
<dbReference type="GO" id="GO:0032259">
    <property type="term" value="P:methylation"/>
    <property type="evidence" value="ECO:0007669"/>
    <property type="project" value="UniProtKB-KW"/>
</dbReference>
<comment type="caution">
    <text evidence="2">The sequence shown here is derived from an EMBL/GenBank/DDBJ whole genome shotgun (WGS) entry which is preliminary data.</text>
</comment>
<dbReference type="Gene3D" id="3.40.50.150">
    <property type="entry name" value="Vaccinia Virus protein VP39"/>
    <property type="match status" value="1"/>
</dbReference>
<dbReference type="SUPFAM" id="SSF53335">
    <property type="entry name" value="S-adenosyl-L-methionine-dependent methyltransferases"/>
    <property type="match status" value="1"/>
</dbReference>
<dbReference type="GO" id="GO:0008168">
    <property type="term" value="F:methyltransferase activity"/>
    <property type="evidence" value="ECO:0007669"/>
    <property type="project" value="UniProtKB-KW"/>
</dbReference>
<keyword evidence="2" id="KW-0808">Transferase</keyword>
<keyword evidence="2" id="KW-0489">Methyltransferase</keyword>
<dbReference type="RefSeq" id="WP_281454526.1">
    <property type="nucleotide sequence ID" value="NZ_JASAOF010000002.1"/>
</dbReference>
<dbReference type="Pfam" id="PF04672">
    <property type="entry name" value="Methyltransf_19"/>
    <property type="match status" value="1"/>
</dbReference>
<name>A0ABT6PJI6_9PSEU</name>
<sequence length="115" mass="12552">MSLDTTQPSAARAYDYFPGGHSNFAADREFAEQVKAIAPSVPNMTRLNRNFLRRVVQHCLDQGVRQFLDLGSGIPTAGNTRTRSPRAPTRARPTPTPASRSTRAITPRSCPGSRA</sequence>
<dbReference type="EC" id="2.1.1.-" evidence="2"/>
<accession>A0ABT6PJI6</accession>
<organism evidence="2 3">
    <name type="scientific">Saccharopolyspora ipomoeae</name>
    <dbReference type="NCBI Taxonomy" id="3042027"/>
    <lineage>
        <taxon>Bacteria</taxon>
        <taxon>Bacillati</taxon>
        <taxon>Actinomycetota</taxon>
        <taxon>Actinomycetes</taxon>
        <taxon>Pseudonocardiales</taxon>
        <taxon>Pseudonocardiaceae</taxon>
        <taxon>Saccharopolyspora</taxon>
    </lineage>
</organism>
<gene>
    <name evidence="2" type="ORF">QFW96_06045</name>
</gene>
<evidence type="ECO:0000256" key="1">
    <source>
        <dbReference type="SAM" id="MobiDB-lite"/>
    </source>
</evidence>
<evidence type="ECO:0000313" key="2">
    <source>
        <dbReference type="EMBL" id="MDI2028160.1"/>
    </source>
</evidence>
<dbReference type="Proteomes" id="UP001237595">
    <property type="component" value="Unassembled WGS sequence"/>
</dbReference>
<keyword evidence="3" id="KW-1185">Reference proteome</keyword>
<feature type="compositionally biased region" description="Low complexity" evidence="1">
    <location>
        <begin position="80"/>
        <end position="104"/>
    </location>
</feature>
<evidence type="ECO:0000313" key="3">
    <source>
        <dbReference type="Proteomes" id="UP001237595"/>
    </source>
</evidence>
<reference evidence="2 3" key="1">
    <citation type="submission" date="2023-04" db="EMBL/GenBank/DDBJ databases">
        <title>Draft genome sequence of Saccharopolyspora sp. TS4A08 isolated from sweet potato rhizospheric soil.</title>
        <authorList>
            <person name="Suksaard P."/>
            <person name="Duangmal K."/>
        </authorList>
    </citation>
    <scope>NUCLEOTIDE SEQUENCE [LARGE SCALE GENOMIC DNA]</scope>
    <source>
        <strain evidence="2 3">TS4A08</strain>
    </source>
</reference>
<protein>
    <submittedName>
        <fullName evidence="2">SAM-dependent methyltransferase</fullName>
        <ecNumber evidence="2">2.1.1.-</ecNumber>
    </submittedName>
</protein>
<feature type="region of interest" description="Disordered" evidence="1">
    <location>
        <begin position="70"/>
        <end position="115"/>
    </location>
</feature>